<dbReference type="EMBL" id="NMRN01000056">
    <property type="protein sequence ID" value="PAS91862.1"/>
    <property type="molecule type" value="Genomic_DNA"/>
</dbReference>
<feature type="signal peptide" evidence="2">
    <location>
        <begin position="1"/>
        <end position="25"/>
    </location>
</feature>
<organism evidence="4 5">
    <name type="scientific">Candidatus Dactylopiibacterium carminicum</name>
    <dbReference type="NCBI Taxonomy" id="857335"/>
    <lineage>
        <taxon>Bacteria</taxon>
        <taxon>Pseudomonadati</taxon>
        <taxon>Pseudomonadota</taxon>
        <taxon>Betaproteobacteria</taxon>
        <taxon>Rhodocyclales</taxon>
        <taxon>Rhodocyclaceae</taxon>
        <taxon>Candidatus Dactylopiibacterium</taxon>
    </lineage>
</organism>
<sequence>MRLHGIAAGLLLGIAALFATLPTQAQEVLSHGRFRNVTVYTPKTEVRQVVLFLSGRDGWDEDMADMARTLMTQGTLVAGINTPQLFSAFEADDGDCATPSGDLDNLSRFIQAYYKLPTYRPPVLAGHAAAAGFAYAMLAQAPAGTFAGALSLNFNPALALNKPLCKGAGLLSTPADITVAQHFNPPNTCPRPGSCCNRRKSGATPRRRLGLSSVRWRAPS</sequence>
<dbReference type="AlphaFoldDB" id="A0A272EP15"/>
<evidence type="ECO:0000313" key="6">
    <source>
        <dbReference type="Proteomes" id="UP000623509"/>
    </source>
</evidence>
<dbReference type="OrthoDB" id="641022at2"/>
<evidence type="ECO:0000313" key="3">
    <source>
        <dbReference type="EMBL" id="KAF7598210.1"/>
    </source>
</evidence>
<comment type="caution">
    <text evidence="4">The sequence shown here is derived from an EMBL/GenBank/DDBJ whole genome shotgun (WGS) entry which is preliminary data.</text>
</comment>
<dbReference type="Gene3D" id="3.40.50.1820">
    <property type="entry name" value="alpha/beta hydrolase"/>
    <property type="match status" value="1"/>
</dbReference>
<dbReference type="InterPro" id="IPR029058">
    <property type="entry name" value="AB_hydrolase_fold"/>
</dbReference>
<evidence type="ECO:0000256" key="1">
    <source>
        <dbReference type="SAM" id="MobiDB-lite"/>
    </source>
</evidence>
<proteinExistence type="predicted"/>
<dbReference type="EMBL" id="MDUX01000058">
    <property type="protein sequence ID" value="KAF7598210.1"/>
    <property type="molecule type" value="Genomic_DNA"/>
</dbReference>
<evidence type="ECO:0000256" key="2">
    <source>
        <dbReference type="SAM" id="SignalP"/>
    </source>
</evidence>
<feature type="compositionally biased region" description="Basic residues" evidence="1">
    <location>
        <begin position="197"/>
        <end position="209"/>
    </location>
</feature>
<feature type="region of interest" description="Disordered" evidence="1">
    <location>
        <begin position="194"/>
        <end position="220"/>
    </location>
</feature>
<reference evidence="4 5" key="2">
    <citation type="submission" date="2017-07" db="EMBL/GenBank/DDBJ databases">
        <title>Candidatus Dactylopiibacterium carminicum, a nitrogen-fixing symbiont of the cochineal insect Dactylopius coccus and Dactylopius opuntiae (Hemiptera: Coccoidea: Dactylopiidae).</title>
        <authorList>
            <person name="Vera A."/>
        </authorList>
    </citation>
    <scope>NUCLEOTIDE SEQUENCE [LARGE SCALE GENOMIC DNA]</scope>
    <source>
        <strain evidence="4 5">NFDCM</strain>
    </source>
</reference>
<dbReference type="SUPFAM" id="SSF53474">
    <property type="entry name" value="alpha/beta-Hydrolases"/>
    <property type="match status" value="1"/>
</dbReference>
<dbReference type="RefSeq" id="WP_095525554.1">
    <property type="nucleotide sequence ID" value="NZ_MDUX01000058.1"/>
</dbReference>
<evidence type="ECO:0000313" key="5">
    <source>
        <dbReference type="Proteomes" id="UP000216107"/>
    </source>
</evidence>
<keyword evidence="2" id="KW-0732">Signal</keyword>
<feature type="chain" id="PRO_5012334560" description="Bacterial virulence domain-containing protein" evidence="2">
    <location>
        <begin position="26"/>
        <end position="220"/>
    </location>
</feature>
<protein>
    <recommendedName>
        <fullName evidence="7">Bacterial virulence domain-containing protein</fullName>
    </recommendedName>
</protein>
<accession>A0A272EP15</accession>
<keyword evidence="6" id="KW-1185">Reference proteome</keyword>
<dbReference type="Proteomes" id="UP000623509">
    <property type="component" value="Unassembled WGS sequence"/>
</dbReference>
<name>A0A272EP15_9RHOO</name>
<dbReference type="Proteomes" id="UP000216107">
    <property type="component" value="Unassembled WGS sequence"/>
</dbReference>
<gene>
    <name evidence="3" type="ORF">BGI27_14445</name>
    <name evidence="4" type="ORF">CGU29_14065</name>
</gene>
<evidence type="ECO:0000313" key="4">
    <source>
        <dbReference type="EMBL" id="PAS91862.1"/>
    </source>
</evidence>
<reference evidence="3 6" key="1">
    <citation type="submission" date="2016-08" db="EMBL/GenBank/DDBJ databases">
        <title>Candidatus Dactylopiibacterium carminicum genome sequence.</title>
        <authorList>
            <person name="Ramirez-Puebla S.T."/>
            <person name="Ormeno-Orrillo E."/>
            <person name="Vera-Ponce De Leon A."/>
            <person name="Luis L."/>
            <person name="Sanchez-Flores A."/>
            <person name="Monica R."/>
            <person name="Martinez-Romero E."/>
        </authorList>
    </citation>
    <scope>NUCLEOTIDE SEQUENCE [LARGE SCALE GENOMIC DNA]</scope>
    <source>
        <strain evidence="3">END1</strain>
    </source>
</reference>
<evidence type="ECO:0008006" key="7">
    <source>
        <dbReference type="Google" id="ProtNLM"/>
    </source>
</evidence>